<name>A0AAE0VR04_9BIVA</name>
<sequence length="117" mass="12749">MLSVLSKAPSPMRKKLIQTASKDVIDTVCECCLNVLKGTIPLSAHQKKCLAKHRHVLRQMVQKKIPIRQKKKMLVQRGGIAILPLLAPMLAPLLGNIAQPLLQGVMGSLGTILGGRR</sequence>
<dbReference type="EMBL" id="JAEAOA010002240">
    <property type="protein sequence ID" value="KAK3585825.1"/>
    <property type="molecule type" value="Genomic_DNA"/>
</dbReference>
<dbReference type="Proteomes" id="UP001195483">
    <property type="component" value="Unassembled WGS sequence"/>
</dbReference>
<evidence type="ECO:0000256" key="1">
    <source>
        <dbReference type="SAM" id="Phobius"/>
    </source>
</evidence>
<keyword evidence="3" id="KW-1185">Reference proteome</keyword>
<feature type="transmembrane region" description="Helical" evidence="1">
    <location>
        <begin position="74"/>
        <end position="91"/>
    </location>
</feature>
<evidence type="ECO:0000313" key="2">
    <source>
        <dbReference type="EMBL" id="KAK3585825.1"/>
    </source>
</evidence>
<dbReference type="AlphaFoldDB" id="A0AAE0VR04"/>
<organism evidence="2 3">
    <name type="scientific">Potamilus streckersoni</name>
    <dbReference type="NCBI Taxonomy" id="2493646"/>
    <lineage>
        <taxon>Eukaryota</taxon>
        <taxon>Metazoa</taxon>
        <taxon>Spiralia</taxon>
        <taxon>Lophotrochozoa</taxon>
        <taxon>Mollusca</taxon>
        <taxon>Bivalvia</taxon>
        <taxon>Autobranchia</taxon>
        <taxon>Heteroconchia</taxon>
        <taxon>Palaeoheterodonta</taxon>
        <taxon>Unionida</taxon>
        <taxon>Unionoidea</taxon>
        <taxon>Unionidae</taxon>
        <taxon>Ambleminae</taxon>
        <taxon>Lampsilini</taxon>
        <taxon>Potamilus</taxon>
    </lineage>
</organism>
<evidence type="ECO:0000313" key="3">
    <source>
        <dbReference type="Proteomes" id="UP001195483"/>
    </source>
</evidence>
<keyword evidence="1" id="KW-0472">Membrane</keyword>
<keyword evidence="1" id="KW-0812">Transmembrane</keyword>
<reference evidence="2" key="1">
    <citation type="journal article" date="2021" name="Genome Biol. Evol.">
        <title>A High-Quality Reference Genome for a Parasitic Bivalve with Doubly Uniparental Inheritance (Bivalvia: Unionida).</title>
        <authorList>
            <person name="Smith C.H."/>
        </authorList>
    </citation>
    <scope>NUCLEOTIDE SEQUENCE</scope>
    <source>
        <strain evidence="2">CHS0354</strain>
    </source>
</reference>
<comment type="caution">
    <text evidence="2">The sequence shown here is derived from an EMBL/GenBank/DDBJ whole genome shotgun (WGS) entry which is preliminary data.</text>
</comment>
<gene>
    <name evidence="2" type="ORF">CHS0354_038350</name>
</gene>
<reference evidence="2" key="2">
    <citation type="journal article" date="2021" name="Genome Biol. Evol.">
        <title>Developing a high-quality reference genome for a parasitic bivalve with doubly uniparental inheritance (Bivalvia: Unionida).</title>
        <authorList>
            <person name="Smith C.H."/>
        </authorList>
    </citation>
    <scope>NUCLEOTIDE SEQUENCE</scope>
    <source>
        <strain evidence="2">CHS0354</strain>
        <tissue evidence="2">Mantle</tissue>
    </source>
</reference>
<keyword evidence="1" id="KW-1133">Transmembrane helix</keyword>
<accession>A0AAE0VR04</accession>
<proteinExistence type="predicted"/>
<reference evidence="2" key="3">
    <citation type="submission" date="2023-05" db="EMBL/GenBank/DDBJ databases">
        <authorList>
            <person name="Smith C.H."/>
        </authorList>
    </citation>
    <scope>NUCLEOTIDE SEQUENCE</scope>
    <source>
        <strain evidence="2">CHS0354</strain>
        <tissue evidence="2">Mantle</tissue>
    </source>
</reference>
<protein>
    <submittedName>
        <fullName evidence="2">Uncharacterized protein</fullName>
    </submittedName>
</protein>